<evidence type="ECO:0000256" key="5">
    <source>
        <dbReference type="ARBA" id="ARBA00023235"/>
    </source>
</evidence>
<keyword evidence="5 7" id="KW-0413">Isomerase</keyword>
<dbReference type="HAMAP" id="MF_01235">
    <property type="entry name" value="ManNAc6P_epimer"/>
    <property type="match status" value="1"/>
</dbReference>
<organism evidence="8 9">
    <name type="scientific">Paenibacillus chibensis</name>
    <dbReference type="NCBI Taxonomy" id="59846"/>
    <lineage>
        <taxon>Bacteria</taxon>
        <taxon>Bacillati</taxon>
        <taxon>Bacillota</taxon>
        <taxon>Bacilli</taxon>
        <taxon>Bacillales</taxon>
        <taxon>Paenibacillaceae</taxon>
        <taxon>Paenibacillus</taxon>
    </lineage>
</organism>
<evidence type="ECO:0000256" key="2">
    <source>
        <dbReference type="ARBA" id="ARBA00002147"/>
    </source>
</evidence>
<dbReference type="RefSeq" id="WP_328279272.1">
    <property type="nucleotide sequence ID" value="NZ_JARTLD010000037.1"/>
</dbReference>
<comment type="caution">
    <text evidence="8">The sequence shown here is derived from an EMBL/GenBank/DDBJ whole genome shotgun (WGS) entry which is preliminary data.</text>
</comment>
<sequence>MDDPYFNNIHGGLIVSCQALEDEPLHGGDTMAKMALAAEQGGAAGIRANGVYDITAIKRVTKLPIIGIIKRDYADSGVYITPTLREVRELMETGVDVIALDATRSPRPGGETLEALVAYMKEQGQKVMADISTIEEAEYAASLGVDCISTTLSGYTPYSPQLKEPDFELLRKAVHHMPIPVIGEGRIHTPEQAAQCLRLGAHAVVVGSAITRPKLITEKFAAAVREAMEGEAR</sequence>
<dbReference type="Pfam" id="PF04131">
    <property type="entry name" value="NanE"/>
    <property type="match status" value="1"/>
</dbReference>
<dbReference type="InterPro" id="IPR011060">
    <property type="entry name" value="RibuloseP-bd_barrel"/>
</dbReference>
<dbReference type="CDD" id="cd04729">
    <property type="entry name" value="NanE"/>
    <property type="match status" value="1"/>
</dbReference>
<protein>
    <recommendedName>
        <fullName evidence="7">Putative N-acetylmannosamine-6-phosphate 2-epimerase</fullName>
        <ecNumber evidence="7">5.1.3.9</ecNumber>
    </recommendedName>
    <alternativeName>
        <fullName evidence="7">ManNAc-6-P epimerase</fullName>
    </alternativeName>
</protein>
<comment type="catalytic activity">
    <reaction evidence="1 7">
        <text>an N-acyl-D-glucosamine 6-phosphate = an N-acyl-D-mannosamine 6-phosphate</text>
        <dbReference type="Rhea" id="RHEA:23932"/>
        <dbReference type="ChEBI" id="CHEBI:57599"/>
        <dbReference type="ChEBI" id="CHEBI:57666"/>
        <dbReference type="EC" id="5.1.3.9"/>
    </reaction>
</comment>
<dbReference type="SUPFAM" id="SSF51366">
    <property type="entry name" value="Ribulose-phoshate binding barrel"/>
    <property type="match status" value="1"/>
</dbReference>
<dbReference type="Proteomes" id="UP001343257">
    <property type="component" value="Unassembled WGS sequence"/>
</dbReference>
<dbReference type="PANTHER" id="PTHR36204:SF1">
    <property type="entry name" value="N-ACETYLMANNOSAMINE-6-PHOSPHATE 2-EPIMERASE-RELATED"/>
    <property type="match status" value="1"/>
</dbReference>
<dbReference type="InterPro" id="IPR013785">
    <property type="entry name" value="Aldolase_TIM"/>
</dbReference>
<evidence type="ECO:0000256" key="4">
    <source>
        <dbReference type="ARBA" id="ARBA00007439"/>
    </source>
</evidence>
<accession>A0ABU6PV35</accession>
<dbReference type="EMBL" id="JARTLD010000037">
    <property type="protein sequence ID" value="MED5018751.1"/>
    <property type="molecule type" value="Genomic_DNA"/>
</dbReference>
<gene>
    <name evidence="7" type="primary">nanE</name>
    <name evidence="8" type="ORF">P9847_15690</name>
</gene>
<comment type="pathway">
    <text evidence="3 7">Amino-sugar metabolism; N-acetylneuraminate degradation; D-fructose 6-phosphate from N-acetylneuraminate: step 3/5.</text>
</comment>
<reference evidence="8 9" key="1">
    <citation type="submission" date="2023-03" db="EMBL/GenBank/DDBJ databases">
        <title>Bacillus Genome Sequencing.</title>
        <authorList>
            <person name="Dunlap C."/>
        </authorList>
    </citation>
    <scope>NUCLEOTIDE SEQUENCE [LARGE SCALE GENOMIC DNA]</scope>
    <source>
        <strain evidence="8 9">NRS-52</strain>
    </source>
</reference>
<evidence type="ECO:0000313" key="8">
    <source>
        <dbReference type="EMBL" id="MED5018751.1"/>
    </source>
</evidence>
<evidence type="ECO:0000256" key="6">
    <source>
        <dbReference type="ARBA" id="ARBA00023277"/>
    </source>
</evidence>
<dbReference type="NCBIfam" id="NF002231">
    <property type="entry name" value="PRK01130.1"/>
    <property type="match status" value="1"/>
</dbReference>
<dbReference type="EC" id="5.1.3.9" evidence="7"/>
<dbReference type="Gene3D" id="3.20.20.70">
    <property type="entry name" value="Aldolase class I"/>
    <property type="match status" value="1"/>
</dbReference>
<evidence type="ECO:0000256" key="1">
    <source>
        <dbReference type="ARBA" id="ARBA00000056"/>
    </source>
</evidence>
<name>A0ABU6PV35_9BACL</name>
<evidence type="ECO:0000256" key="7">
    <source>
        <dbReference type="HAMAP-Rule" id="MF_01235"/>
    </source>
</evidence>
<dbReference type="GO" id="GO:0047465">
    <property type="term" value="F:N-acylglucosamine-6-phosphate 2-epimerase activity"/>
    <property type="evidence" value="ECO:0007669"/>
    <property type="project" value="UniProtKB-EC"/>
</dbReference>
<evidence type="ECO:0000313" key="9">
    <source>
        <dbReference type="Proteomes" id="UP001343257"/>
    </source>
</evidence>
<dbReference type="PANTHER" id="PTHR36204">
    <property type="entry name" value="N-ACETYLMANNOSAMINE-6-PHOSPHATE 2-EPIMERASE-RELATED"/>
    <property type="match status" value="1"/>
</dbReference>
<keyword evidence="6 7" id="KW-0119">Carbohydrate metabolism</keyword>
<keyword evidence="9" id="KW-1185">Reference proteome</keyword>
<comment type="function">
    <text evidence="2 7">Converts N-acetylmannosamine-6-phosphate (ManNAc-6-P) to N-acetylglucosamine-6-phosphate (GlcNAc-6-P).</text>
</comment>
<proteinExistence type="inferred from homology"/>
<dbReference type="InterPro" id="IPR007260">
    <property type="entry name" value="NanE"/>
</dbReference>
<evidence type="ECO:0000256" key="3">
    <source>
        <dbReference type="ARBA" id="ARBA00005081"/>
    </source>
</evidence>
<comment type="similarity">
    <text evidence="4 7">Belongs to the NanE family.</text>
</comment>